<evidence type="ECO:0000259" key="5">
    <source>
        <dbReference type="PROSITE" id="PS51898"/>
    </source>
</evidence>
<dbReference type="InterPro" id="IPR013762">
    <property type="entry name" value="Integrase-like_cat_sf"/>
</dbReference>
<evidence type="ECO:0000256" key="1">
    <source>
        <dbReference type="ARBA" id="ARBA00008857"/>
    </source>
</evidence>
<dbReference type="EMBL" id="JADMKS010000003">
    <property type="protein sequence ID" value="MBF6636685.1"/>
    <property type="molecule type" value="Genomic_DNA"/>
</dbReference>
<dbReference type="GO" id="GO:0006310">
    <property type="term" value="P:DNA recombination"/>
    <property type="evidence" value="ECO:0007669"/>
    <property type="project" value="UniProtKB-KW"/>
</dbReference>
<dbReference type="PANTHER" id="PTHR30349:SF41">
    <property type="entry name" value="INTEGRASE_RECOMBINASE PROTEIN MJ0367-RELATED"/>
    <property type="match status" value="1"/>
</dbReference>
<reference evidence="6" key="1">
    <citation type="submission" date="2020-11" db="EMBL/GenBank/DDBJ databases">
        <authorList>
            <person name="Lee S.D."/>
        </authorList>
    </citation>
    <scope>NUCLEOTIDE SEQUENCE</scope>
    <source>
        <strain evidence="6">SAP-2</strain>
    </source>
</reference>
<comment type="caution">
    <text evidence="6">The sequence shown here is derived from an EMBL/GenBank/DDBJ whole genome shotgun (WGS) entry which is preliminary data.</text>
</comment>
<dbReference type="Proteomes" id="UP000705283">
    <property type="component" value="Unassembled WGS sequence"/>
</dbReference>
<dbReference type="InterPro" id="IPR050090">
    <property type="entry name" value="Tyrosine_recombinase_XerCD"/>
</dbReference>
<reference evidence="6" key="2">
    <citation type="submission" date="2022-09" db="EMBL/GenBank/DDBJ databases">
        <title>Rouxiella aceris sp. nov., isolated from tree sap and emended description of the genus Rhouxiella.</title>
        <authorList>
            <person name="Kim I.S."/>
        </authorList>
    </citation>
    <scope>NUCLEOTIDE SEQUENCE</scope>
    <source>
        <strain evidence="6">SAP-2</strain>
    </source>
</reference>
<dbReference type="InterPro" id="IPR011010">
    <property type="entry name" value="DNA_brk_join_enz"/>
</dbReference>
<evidence type="ECO:0000256" key="3">
    <source>
        <dbReference type="ARBA" id="ARBA00023125"/>
    </source>
</evidence>
<dbReference type="Gene3D" id="1.10.443.10">
    <property type="entry name" value="Intergrase catalytic core"/>
    <property type="match status" value="1"/>
</dbReference>
<dbReference type="GO" id="GO:0015074">
    <property type="term" value="P:DNA integration"/>
    <property type="evidence" value="ECO:0007669"/>
    <property type="project" value="UniProtKB-KW"/>
</dbReference>
<dbReference type="AlphaFoldDB" id="A0AA40X167"/>
<dbReference type="PROSITE" id="PS51898">
    <property type="entry name" value="TYR_RECOMBINASE"/>
    <property type="match status" value="1"/>
</dbReference>
<sequence>MSYKIKKFIMSSGERGCLILERESGLPVHYQNLYLTTMVRNRSATASTMEIVATNLLIVSNFLRDRNINIEERIVLKKFMNIAEIEDLIRYAKQRFDKQKITDIKAIKGKFIAKRTFGYRIHVISSYFMWLCGIIHSSKGIHAKYEVDFFINSIRAHLPRNSSLNLSDREDRSLNEEEIKELFITLSVGSDLNPFREDVRIRNRLIFSLLFQLGLRAGELLNLRVDDLDLMDNTLSVIRRHDSKEDGRTYQPLVKTGERVMPLSDQLVGEIYNYISECREKFAMKKKHKFLLVTHNSGKTAGEPLSISAYEKIISTLKRTNPKLSKLSGHRLRHSWNYLYSKEVGNSKLDNNHRDALRNYIMGWAKNSTMSDVYNNNYIAQQERETVIKVFNSARKLMSESKNAN</sequence>
<evidence type="ECO:0000256" key="4">
    <source>
        <dbReference type="ARBA" id="ARBA00023172"/>
    </source>
</evidence>
<accession>A0AA40X167</accession>
<dbReference type="InterPro" id="IPR002104">
    <property type="entry name" value="Integrase_catalytic"/>
</dbReference>
<evidence type="ECO:0000313" key="6">
    <source>
        <dbReference type="EMBL" id="MBF6636685.1"/>
    </source>
</evidence>
<evidence type="ECO:0000313" key="7">
    <source>
        <dbReference type="Proteomes" id="UP000705283"/>
    </source>
</evidence>
<evidence type="ECO:0000256" key="2">
    <source>
        <dbReference type="ARBA" id="ARBA00022908"/>
    </source>
</evidence>
<proteinExistence type="inferred from homology"/>
<keyword evidence="4" id="KW-0233">DNA recombination</keyword>
<name>A0AA40X167_9GAMM</name>
<keyword evidence="2" id="KW-0229">DNA integration</keyword>
<dbReference type="PANTHER" id="PTHR30349">
    <property type="entry name" value="PHAGE INTEGRASE-RELATED"/>
    <property type="match status" value="1"/>
</dbReference>
<dbReference type="RefSeq" id="WP_194977837.1">
    <property type="nucleotide sequence ID" value="NZ_JADMKS010000003.1"/>
</dbReference>
<gene>
    <name evidence="6" type="ORF">ITX54_08455</name>
</gene>
<keyword evidence="3" id="KW-0238">DNA-binding</keyword>
<protein>
    <submittedName>
        <fullName evidence="6">Site-specific integrase</fullName>
    </submittedName>
</protein>
<dbReference type="SUPFAM" id="SSF56349">
    <property type="entry name" value="DNA breaking-rejoining enzymes"/>
    <property type="match status" value="1"/>
</dbReference>
<comment type="similarity">
    <text evidence="1">Belongs to the 'phage' integrase family.</text>
</comment>
<organism evidence="6 7">
    <name type="scientific">Rouxiella silvae</name>
    <dbReference type="NCBI Taxonomy" id="1646373"/>
    <lineage>
        <taxon>Bacteria</taxon>
        <taxon>Pseudomonadati</taxon>
        <taxon>Pseudomonadota</taxon>
        <taxon>Gammaproteobacteria</taxon>
        <taxon>Enterobacterales</taxon>
        <taxon>Yersiniaceae</taxon>
        <taxon>Rouxiella</taxon>
    </lineage>
</organism>
<dbReference type="Pfam" id="PF00589">
    <property type="entry name" value="Phage_integrase"/>
    <property type="match status" value="1"/>
</dbReference>
<dbReference type="GO" id="GO:0003677">
    <property type="term" value="F:DNA binding"/>
    <property type="evidence" value="ECO:0007669"/>
    <property type="project" value="UniProtKB-KW"/>
</dbReference>
<feature type="domain" description="Tyr recombinase" evidence="5">
    <location>
        <begin position="169"/>
        <end position="388"/>
    </location>
</feature>
<dbReference type="CDD" id="cd00397">
    <property type="entry name" value="DNA_BRE_C"/>
    <property type="match status" value="1"/>
</dbReference>